<evidence type="ECO:0000313" key="2">
    <source>
        <dbReference type="Proteomes" id="UP000319619"/>
    </source>
</evidence>
<dbReference type="PROSITE" id="PS51257">
    <property type="entry name" value="PROKAR_LIPOPROTEIN"/>
    <property type="match status" value="1"/>
</dbReference>
<gene>
    <name evidence="1" type="ORF">CEE37_06525</name>
</gene>
<evidence type="ECO:0008006" key="3">
    <source>
        <dbReference type="Google" id="ProtNLM"/>
    </source>
</evidence>
<evidence type="ECO:0000313" key="1">
    <source>
        <dbReference type="EMBL" id="TKJ40615.1"/>
    </source>
</evidence>
<name>A0A532V076_UNCL8</name>
<proteinExistence type="predicted"/>
<organism evidence="1 2">
    <name type="scientific">candidate division LCP-89 bacterium B3_LCP</name>
    <dbReference type="NCBI Taxonomy" id="2012998"/>
    <lineage>
        <taxon>Bacteria</taxon>
        <taxon>Pseudomonadati</taxon>
        <taxon>Bacteria division LCP-89</taxon>
    </lineage>
</organism>
<protein>
    <recommendedName>
        <fullName evidence="3">DNRLRE domain-containing protein</fullName>
    </recommendedName>
</protein>
<dbReference type="EMBL" id="NJBN01000004">
    <property type="protein sequence ID" value="TKJ40615.1"/>
    <property type="molecule type" value="Genomic_DNA"/>
</dbReference>
<comment type="caution">
    <text evidence="1">The sequence shown here is derived from an EMBL/GenBank/DDBJ whole genome shotgun (WGS) entry which is preliminary data.</text>
</comment>
<dbReference type="Proteomes" id="UP000319619">
    <property type="component" value="Unassembled WGS sequence"/>
</dbReference>
<dbReference type="NCBIfam" id="NF033679">
    <property type="entry name" value="DNRLRE_dom"/>
    <property type="match status" value="1"/>
</dbReference>
<reference evidence="1 2" key="1">
    <citation type="submission" date="2017-06" db="EMBL/GenBank/DDBJ databases">
        <title>Novel microbial phyla capable of carbon fixation and sulfur reduction in deep-sea sediments.</title>
        <authorList>
            <person name="Huang J."/>
            <person name="Baker B."/>
            <person name="Wang Y."/>
        </authorList>
    </citation>
    <scope>NUCLEOTIDE SEQUENCE [LARGE SCALE GENOMIC DNA]</scope>
    <source>
        <strain evidence="1">B3_LCP</strain>
    </source>
</reference>
<dbReference type="AlphaFoldDB" id="A0A532V076"/>
<accession>A0A532V076</accession>
<sequence>MVRLIPVFLIGLIWAFSGCQQKDSAVGSDIAPGLNDVFPEEKLLYPSQTATFYELATTGDSDWLYIGRAQGYESHILLKFNPYSALPDSYAIDSFAVKLWADSIIVADPTSPMQVDVSFIDEYQSWAEIGVVWGDLDTANIPPPNTSFELPGDQLSEDEFQFSLYEYDYSSQDSLIRAWEWVGSGGKSLYYNSGLYLKSDKTTEHLVRFCSAEHDSVALRPKLEMYITVFDTTDGGVDTTYADTSYIYAGADAFIVTDSAVLDPDFLYLGNAVSYRTILLFDLEGLFPAWGVGVHRAEVVLHADTTNQFQLGQITGTYNFEMSDTTWITAPETAPYELGTYQSPSYYDEETAILTLNITDIVYNWIRYPGTNNGFMIRTSAPLEDISRTAFFGTNAADSLQPHLSIIYLDNTP</sequence>